<dbReference type="PANTHER" id="PTHR30093">
    <property type="entry name" value="GENERAL SECRETION PATHWAY PROTEIN G"/>
    <property type="match status" value="1"/>
</dbReference>
<evidence type="ECO:0000313" key="3">
    <source>
        <dbReference type="EMBL" id="QKJ66199.1"/>
    </source>
</evidence>
<protein>
    <submittedName>
        <fullName evidence="3">Type IV pilin protein</fullName>
    </submittedName>
</protein>
<dbReference type="GO" id="GO:0015627">
    <property type="term" value="C:type II protein secretion system complex"/>
    <property type="evidence" value="ECO:0007669"/>
    <property type="project" value="InterPro"/>
</dbReference>
<dbReference type="PROSITE" id="PS00409">
    <property type="entry name" value="PROKAR_NTER_METHYL"/>
    <property type="match status" value="1"/>
</dbReference>
<dbReference type="NCBIfam" id="TIGR02532">
    <property type="entry name" value="IV_pilin_GFxxxE"/>
    <property type="match status" value="1"/>
</dbReference>
<keyword evidence="4" id="KW-1185">Reference proteome</keyword>
<sequence>MLNHRGFSLIELMIAVAIIGILSAIALPSYQQYIVKTRRTDVQQTLSSQAQALERYFTSNGRYTSSGTTCGVSNSTNTYYTISSDCSTANAFTVTATPISGKSQASDGTLTLDHAGTRTGTWAN</sequence>
<dbReference type="EMBL" id="CP054143">
    <property type="protein sequence ID" value="QKJ66199.1"/>
    <property type="molecule type" value="Genomic_DNA"/>
</dbReference>
<dbReference type="InterPro" id="IPR012902">
    <property type="entry name" value="N_methyl_site"/>
</dbReference>
<dbReference type="GO" id="GO:0043683">
    <property type="term" value="P:type IV pilus assembly"/>
    <property type="evidence" value="ECO:0007669"/>
    <property type="project" value="InterPro"/>
</dbReference>
<dbReference type="InterPro" id="IPR000983">
    <property type="entry name" value="Bac_GSPG_pilin"/>
</dbReference>
<evidence type="ECO:0000313" key="4">
    <source>
        <dbReference type="Proteomes" id="UP000504844"/>
    </source>
</evidence>
<dbReference type="Gene3D" id="3.30.700.10">
    <property type="entry name" value="Glycoprotein, Type 4 Pilin"/>
    <property type="match status" value="1"/>
</dbReference>
<dbReference type="Pfam" id="PF16732">
    <property type="entry name" value="ComP_DUS"/>
    <property type="match status" value="1"/>
</dbReference>
<accession>A0A6M8STQ8</accession>
<dbReference type="PANTHER" id="PTHR30093:SF47">
    <property type="entry name" value="TYPE IV PILUS NON-CORE MINOR PILIN PILE"/>
    <property type="match status" value="1"/>
</dbReference>
<evidence type="ECO:0000256" key="1">
    <source>
        <dbReference type="ARBA" id="ARBA00022481"/>
    </source>
</evidence>
<keyword evidence="2" id="KW-0472">Membrane</keyword>
<organism evidence="3 4">
    <name type="scientific">Deefgea piscis</name>
    <dbReference type="NCBI Taxonomy" id="2739061"/>
    <lineage>
        <taxon>Bacteria</taxon>
        <taxon>Pseudomonadati</taxon>
        <taxon>Pseudomonadota</taxon>
        <taxon>Betaproteobacteria</taxon>
        <taxon>Neisseriales</taxon>
        <taxon>Chitinibacteraceae</taxon>
        <taxon>Deefgea</taxon>
    </lineage>
</organism>
<dbReference type="InterPro" id="IPR031982">
    <property type="entry name" value="PilE-like"/>
</dbReference>
<feature type="transmembrane region" description="Helical" evidence="2">
    <location>
        <begin position="6"/>
        <end position="30"/>
    </location>
</feature>
<keyword evidence="1" id="KW-0488">Methylation</keyword>
<name>A0A6M8STQ8_9NEIS</name>
<keyword evidence="2" id="KW-0812">Transmembrane</keyword>
<dbReference type="AlphaFoldDB" id="A0A6M8STQ8"/>
<dbReference type="KEGG" id="dee:HQN60_05430"/>
<reference evidence="3 4" key="1">
    <citation type="submission" date="2020-05" db="EMBL/GenBank/DDBJ databases">
        <title>Complete genome sequence of Deefgea sp. D17.</title>
        <authorList>
            <person name="Bae J.-W."/>
            <person name="Han J.E."/>
        </authorList>
    </citation>
    <scope>NUCLEOTIDE SEQUENCE [LARGE SCALE GENOMIC DNA]</scope>
    <source>
        <strain evidence="3 4">D17</strain>
    </source>
</reference>
<evidence type="ECO:0000256" key="2">
    <source>
        <dbReference type="SAM" id="Phobius"/>
    </source>
</evidence>
<keyword evidence="2" id="KW-1133">Transmembrane helix</keyword>
<dbReference type="InterPro" id="IPR045584">
    <property type="entry name" value="Pilin-like"/>
</dbReference>
<gene>
    <name evidence="3" type="ORF">HQN60_05430</name>
</gene>
<proteinExistence type="predicted"/>
<dbReference type="RefSeq" id="WP_173532703.1">
    <property type="nucleotide sequence ID" value="NZ_CP054143.1"/>
</dbReference>
<dbReference type="Proteomes" id="UP000504844">
    <property type="component" value="Chromosome"/>
</dbReference>
<dbReference type="SUPFAM" id="SSF54523">
    <property type="entry name" value="Pili subunits"/>
    <property type="match status" value="1"/>
</dbReference>
<dbReference type="GO" id="GO:0015628">
    <property type="term" value="P:protein secretion by the type II secretion system"/>
    <property type="evidence" value="ECO:0007669"/>
    <property type="project" value="InterPro"/>
</dbReference>
<dbReference type="Pfam" id="PF07963">
    <property type="entry name" value="N_methyl"/>
    <property type="match status" value="1"/>
</dbReference>
<dbReference type="PRINTS" id="PR00813">
    <property type="entry name" value="BCTERIALGSPG"/>
</dbReference>